<sequence length="147" mass="15554">MKRFPQVVSEKRLKASRTTHDARRKAAGGGLARPRGRARAQPSSFIRTVTVGSGIGPDLLTPRGAGFWPGHSRRKTEPPGRSRARALGAYRRWGIAPRPEDVTGGAGRSRRAQFSTRGTGGRLSEAAGCGRRLRCVGGMAGVLGAPA</sequence>
<gene>
    <name evidence="2" type="ORF">LEN_1039</name>
</gene>
<reference evidence="2 3" key="1">
    <citation type="journal article" date="2017" name="DNA Res.">
        <title>Complete genome sequence and expression profile of the commercial lytic enzyme producer Lysobacter enzymogenes M497-1.</title>
        <authorList>
            <person name="Takami H."/>
            <person name="Toyoda A."/>
            <person name="Uchiyama I."/>
            <person name="Itoh T."/>
            <person name="Takaki Y."/>
            <person name="Arai W."/>
            <person name="Nishi S."/>
            <person name="Kawai M."/>
            <person name="Shinya K."/>
            <person name="Ikeda H."/>
        </authorList>
    </citation>
    <scope>NUCLEOTIDE SEQUENCE [LARGE SCALE GENOMIC DNA]</scope>
    <source>
        <strain evidence="2 3">M497-1</strain>
    </source>
</reference>
<feature type="region of interest" description="Disordered" evidence="1">
    <location>
        <begin position="1"/>
        <end position="83"/>
    </location>
</feature>
<evidence type="ECO:0000313" key="2">
    <source>
        <dbReference type="EMBL" id="BAV96526.1"/>
    </source>
</evidence>
<name>A0AAU9AN94_LYSEN</name>
<accession>A0AAU9AN94</accession>
<organism evidence="2 3">
    <name type="scientific">Lysobacter enzymogenes</name>
    <dbReference type="NCBI Taxonomy" id="69"/>
    <lineage>
        <taxon>Bacteria</taxon>
        <taxon>Pseudomonadati</taxon>
        <taxon>Pseudomonadota</taxon>
        <taxon>Gammaproteobacteria</taxon>
        <taxon>Lysobacterales</taxon>
        <taxon>Lysobacteraceae</taxon>
        <taxon>Lysobacter</taxon>
    </lineage>
</organism>
<protein>
    <submittedName>
        <fullName evidence="2">Uncharacterized protein</fullName>
    </submittedName>
</protein>
<evidence type="ECO:0000313" key="3">
    <source>
        <dbReference type="Proteomes" id="UP000218824"/>
    </source>
</evidence>
<feature type="compositionally biased region" description="Polar residues" evidence="1">
    <location>
        <begin position="41"/>
        <end position="51"/>
    </location>
</feature>
<dbReference type="Proteomes" id="UP000218824">
    <property type="component" value="Chromosome"/>
</dbReference>
<feature type="compositionally biased region" description="Basic and acidic residues" evidence="1">
    <location>
        <begin position="9"/>
        <end position="21"/>
    </location>
</feature>
<dbReference type="KEGG" id="lem:LEN_1039"/>
<feature type="region of interest" description="Disordered" evidence="1">
    <location>
        <begin position="96"/>
        <end position="126"/>
    </location>
</feature>
<dbReference type="AlphaFoldDB" id="A0AAU9AN94"/>
<proteinExistence type="predicted"/>
<dbReference type="EMBL" id="AP014940">
    <property type="protein sequence ID" value="BAV96526.1"/>
    <property type="molecule type" value="Genomic_DNA"/>
</dbReference>
<evidence type="ECO:0000256" key="1">
    <source>
        <dbReference type="SAM" id="MobiDB-lite"/>
    </source>
</evidence>